<name>E1ZH53_CHLVA</name>
<evidence type="ECO:0000313" key="3">
    <source>
        <dbReference type="Proteomes" id="UP000008141"/>
    </source>
</evidence>
<dbReference type="SUPFAM" id="SSF81837">
    <property type="entry name" value="BEACH domain"/>
    <property type="match status" value="1"/>
</dbReference>
<feature type="non-terminal residue" evidence="2">
    <location>
        <position position="154"/>
    </location>
</feature>
<keyword evidence="3" id="KW-1185">Reference proteome</keyword>
<accession>E1ZH53</accession>
<sequence>SNFDYLMHLNREAGRSFKDLSQYPVMPWVVADYSSPTLDLSDPATYRDLSKPIGALIPRRLHEFQQRYAELKQMAAPGGGGGRQPLGAPPPLDMPPFLYGCHYSSPGYVVFYLMRSDPQLMLRLQNGRFDAPDRLFWSIADTWKSVLSLPSDVK</sequence>
<dbReference type="KEGG" id="cvr:CHLNCDRAFT_12359"/>
<dbReference type="InterPro" id="IPR000409">
    <property type="entry name" value="BEACH_dom"/>
</dbReference>
<dbReference type="OrthoDB" id="26681at2759"/>
<dbReference type="Proteomes" id="UP000008141">
    <property type="component" value="Unassembled WGS sequence"/>
</dbReference>
<evidence type="ECO:0000313" key="2">
    <source>
        <dbReference type="EMBL" id="EFN55059.1"/>
    </source>
</evidence>
<dbReference type="AlphaFoldDB" id="E1ZH53"/>
<dbReference type="InterPro" id="IPR050865">
    <property type="entry name" value="BEACH_Domain"/>
</dbReference>
<gene>
    <name evidence="2" type="ORF">CHLNCDRAFT_12359</name>
</gene>
<dbReference type="PANTHER" id="PTHR13743:SF123">
    <property type="entry name" value="PROTEIN FAN"/>
    <property type="match status" value="1"/>
</dbReference>
<reference evidence="2 3" key="1">
    <citation type="journal article" date="2010" name="Plant Cell">
        <title>The Chlorella variabilis NC64A genome reveals adaptation to photosymbiosis, coevolution with viruses, and cryptic sex.</title>
        <authorList>
            <person name="Blanc G."/>
            <person name="Duncan G."/>
            <person name="Agarkova I."/>
            <person name="Borodovsky M."/>
            <person name="Gurnon J."/>
            <person name="Kuo A."/>
            <person name="Lindquist E."/>
            <person name="Lucas S."/>
            <person name="Pangilinan J."/>
            <person name="Polle J."/>
            <person name="Salamov A."/>
            <person name="Terry A."/>
            <person name="Yamada T."/>
            <person name="Dunigan D.D."/>
            <person name="Grigoriev I.V."/>
            <person name="Claverie J.M."/>
            <person name="Van Etten J.L."/>
        </authorList>
    </citation>
    <scope>NUCLEOTIDE SEQUENCE [LARGE SCALE GENOMIC DNA]</scope>
    <source>
        <strain evidence="2 3">NC64A</strain>
    </source>
</reference>
<evidence type="ECO:0000259" key="1">
    <source>
        <dbReference type="PROSITE" id="PS50197"/>
    </source>
</evidence>
<feature type="non-terminal residue" evidence="2">
    <location>
        <position position="1"/>
    </location>
</feature>
<protein>
    <recommendedName>
        <fullName evidence="1">BEACH domain-containing protein</fullName>
    </recommendedName>
</protein>
<dbReference type="PROSITE" id="PS50197">
    <property type="entry name" value="BEACH"/>
    <property type="match status" value="1"/>
</dbReference>
<dbReference type="InParanoid" id="E1ZH53"/>
<dbReference type="InterPro" id="IPR036372">
    <property type="entry name" value="BEACH_dom_sf"/>
</dbReference>
<dbReference type="RefSeq" id="XP_005847161.1">
    <property type="nucleotide sequence ID" value="XM_005847099.1"/>
</dbReference>
<dbReference type="STRING" id="554065.E1ZH53"/>
<dbReference type="SMART" id="SM01026">
    <property type="entry name" value="Beach"/>
    <property type="match status" value="1"/>
</dbReference>
<dbReference type="Pfam" id="PF02138">
    <property type="entry name" value="Beach"/>
    <property type="match status" value="1"/>
</dbReference>
<organism evidence="3">
    <name type="scientific">Chlorella variabilis</name>
    <name type="common">Green alga</name>
    <dbReference type="NCBI Taxonomy" id="554065"/>
    <lineage>
        <taxon>Eukaryota</taxon>
        <taxon>Viridiplantae</taxon>
        <taxon>Chlorophyta</taxon>
        <taxon>core chlorophytes</taxon>
        <taxon>Trebouxiophyceae</taxon>
        <taxon>Chlorellales</taxon>
        <taxon>Chlorellaceae</taxon>
        <taxon>Chlorella clade</taxon>
        <taxon>Chlorella</taxon>
    </lineage>
</organism>
<dbReference type="GeneID" id="17354494"/>
<dbReference type="EMBL" id="GL433846">
    <property type="protein sequence ID" value="EFN55059.1"/>
    <property type="molecule type" value="Genomic_DNA"/>
</dbReference>
<dbReference type="Gene3D" id="1.10.1540.10">
    <property type="entry name" value="BEACH domain"/>
    <property type="match status" value="1"/>
</dbReference>
<feature type="domain" description="BEACH" evidence="1">
    <location>
        <begin position="1"/>
        <end position="154"/>
    </location>
</feature>
<proteinExistence type="predicted"/>
<dbReference type="eggNOG" id="KOG1786">
    <property type="taxonomic scope" value="Eukaryota"/>
</dbReference>
<dbReference type="OMA" id="PRRLHEF"/>
<dbReference type="PANTHER" id="PTHR13743">
    <property type="entry name" value="BEIGE/BEACH-RELATED"/>
    <property type="match status" value="1"/>
</dbReference>